<dbReference type="SUPFAM" id="SSF46785">
    <property type="entry name" value="Winged helix' DNA-binding domain"/>
    <property type="match status" value="1"/>
</dbReference>
<accession>A0A1E5IXV3</accession>
<sequence>MDKALTEMDLNLLRMLKVLVETRNTYKTAEILGISQTSVSRGVAKLKETFGDHLFLRKAHGIEPSELAIQLSEATVEMLNPVAKVIDSFSNFEPFQFRGTVSISVNTYILEVFGERLIKLLFSKLPNAKVELDFWQNQSLRDMLNGKIDYALQISNFPFPQDIYSHHVKTVTSGILARKNHPVLKEGNEWERIHELPIVQLYLAGVNYDKSALHDIYQLKGYQANVVLKTHSLKAALHTVKTTDAICFSSSYVAELGKDLDVHPLPLVADEHKRFDIIGGYLQTRRSYPLNQYLHQTLQDFFNSVEQP</sequence>
<gene>
    <name evidence="6" type="ORF">BEL05_09095</name>
</gene>
<dbReference type="Gene3D" id="3.40.190.10">
    <property type="entry name" value="Periplasmic binding protein-like II"/>
    <property type="match status" value="2"/>
</dbReference>
<protein>
    <submittedName>
        <fullName evidence="6">Transcriptional regulator</fullName>
    </submittedName>
</protein>
<feature type="domain" description="HTH lysR-type" evidence="5">
    <location>
        <begin position="8"/>
        <end position="65"/>
    </location>
</feature>
<keyword evidence="4" id="KW-0804">Transcription</keyword>
<dbReference type="PANTHER" id="PTHR30118:SF7">
    <property type="entry name" value="TRANSCRIPTIONAL REGULATOR LYSR FAMILY"/>
    <property type="match status" value="1"/>
</dbReference>
<dbReference type="InterPro" id="IPR036388">
    <property type="entry name" value="WH-like_DNA-bd_sf"/>
</dbReference>
<evidence type="ECO:0000256" key="4">
    <source>
        <dbReference type="ARBA" id="ARBA00023163"/>
    </source>
</evidence>
<dbReference type="InterPro" id="IPR050389">
    <property type="entry name" value="LysR-type_TF"/>
</dbReference>
<comment type="caution">
    <text evidence="6">The sequence shown here is derived from an EMBL/GenBank/DDBJ whole genome shotgun (WGS) entry which is preliminary data.</text>
</comment>
<evidence type="ECO:0000259" key="5">
    <source>
        <dbReference type="PROSITE" id="PS50931"/>
    </source>
</evidence>
<dbReference type="PANTHER" id="PTHR30118">
    <property type="entry name" value="HTH-TYPE TRANSCRIPTIONAL REGULATOR LEUO-RELATED"/>
    <property type="match status" value="1"/>
</dbReference>
<name>A0A1E5IXV3_SHECO</name>
<evidence type="ECO:0000313" key="7">
    <source>
        <dbReference type="Proteomes" id="UP000095230"/>
    </source>
</evidence>
<dbReference type="OrthoDB" id="6396370at2"/>
<evidence type="ECO:0000256" key="1">
    <source>
        <dbReference type="ARBA" id="ARBA00009437"/>
    </source>
</evidence>
<dbReference type="InterPro" id="IPR000847">
    <property type="entry name" value="LysR_HTH_N"/>
</dbReference>
<evidence type="ECO:0000256" key="3">
    <source>
        <dbReference type="ARBA" id="ARBA00023125"/>
    </source>
</evidence>
<dbReference type="InterPro" id="IPR036390">
    <property type="entry name" value="WH_DNA-bd_sf"/>
</dbReference>
<evidence type="ECO:0000256" key="2">
    <source>
        <dbReference type="ARBA" id="ARBA00023015"/>
    </source>
</evidence>
<evidence type="ECO:0000313" key="6">
    <source>
        <dbReference type="EMBL" id="OEG75349.1"/>
    </source>
</evidence>
<reference evidence="6 7" key="1">
    <citation type="submission" date="2016-07" db="EMBL/GenBank/DDBJ databases">
        <title>Whole-genome of two Shewanella species isolated from a digestive organ of sea cucumber Apostichopus japonicus Selenka 1867.</title>
        <authorList>
            <person name="Hong H.-H."/>
            <person name="Choi H."/>
            <person name="Cheon S."/>
            <person name="Oh J.-S."/>
            <person name="Lee H.-G."/>
            <person name="Park C."/>
        </authorList>
    </citation>
    <scope>NUCLEOTIDE SEQUENCE [LARGE SCALE GENOMIC DNA]</scope>
    <source>
        <strain evidence="6 7">CSB03KR</strain>
    </source>
</reference>
<dbReference type="Pfam" id="PF03466">
    <property type="entry name" value="LysR_substrate"/>
    <property type="match status" value="1"/>
</dbReference>
<dbReference type="Proteomes" id="UP000095230">
    <property type="component" value="Unassembled WGS sequence"/>
</dbReference>
<dbReference type="EMBL" id="MCBT01000009">
    <property type="protein sequence ID" value="OEG75349.1"/>
    <property type="molecule type" value="Genomic_DNA"/>
</dbReference>
<dbReference type="GO" id="GO:0003677">
    <property type="term" value="F:DNA binding"/>
    <property type="evidence" value="ECO:0007669"/>
    <property type="project" value="UniProtKB-KW"/>
</dbReference>
<dbReference type="InterPro" id="IPR005119">
    <property type="entry name" value="LysR_subst-bd"/>
</dbReference>
<dbReference type="RefSeq" id="WP_069670289.1">
    <property type="nucleotide sequence ID" value="NZ_MCBT01000009.1"/>
</dbReference>
<dbReference type="STRING" id="23.BEL05_09095"/>
<dbReference type="Pfam" id="PF00126">
    <property type="entry name" value="HTH_1"/>
    <property type="match status" value="1"/>
</dbReference>
<dbReference type="PROSITE" id="PS50931">
    <property type="entry name" value="HTH_LYSR"/>
    <property type="match status" value="1"/>
</dbReference>
<keyword evidence="2" id="KW-0805">Transcription regulation</keyword>
<dbReference type="GO" id="GO:0003700">
    <property type="term" value="F:DNA-binding transcription factor activity"/>
    <property type="evidence" value="ECO:0007669"/>
    <property type="project" value="InterPro"/>
</dbReference>
<organism evidence="6 7">
    <name type="scientific">Shewanella colwelliana</name>
    <name type="common">Alteromonas colwelliana</name>
    <dbReference type="NCBI Taxonomy" id="23"/>
    <lineage>
        <taxon>Bacteria</taxon>
        <taxon>Pseudomonadati</taxon>
        <taxon>Pseudomonadota</taxon>
        <taxon>Gammaproteobacteria</taxon>
        <taxon>Alteromonadales</taxon>
        <taxon>Shewanellaceae</taxon>
        <taxon>Shewanella</taxon>
    </lineage>
</organism>
<dbReference type="Gene3D" id="1.10.10.10">
    <property type="entry name" value="Winged helix-like DNA-binding domain superfamily/Winged helix DNA-binding domain"/>
    <property type="match status" value="1"/>
</dbReference>
<comment type="similarity">
    <text evidence="1">Belongs to the LysR transcriptional regulatory family.</text>
</comment>
<keyword evidence="3" id="KW-0238">DNA-binding</keyword>
<dbReference type="AlphaFoldDB" id="A0A1E5IXV3"/>
<dbReference type="SUPFAM" id="SSF53850">
    <property type="entry name" value="Periplasmic binding protein-like II"/>
    <property type="match status" value="1"/>
</dbReference>
<proteinExistence type="inferred from homology"/>